<comment type="caution">
    <text evidence="1">The sequence shown here is derived from an EMBL/GenBank/DDBJ whole genome shotgun (WGS) entry which is preliminary data.</text>
</comment>
<sequence>MADGMDYLEDIRFLFDAEQDTMTDEVVETDMEDYLEDIRFLFEQDTMDADDYLEDIRFLFDTASLDENETAAGDAKAVKGVKVFVQKLKKMKKGVKKFCSRFCRL</sequence>
<keyword evidence="2" id="KW-1185">Reference proteome</keyword>
<organism evidence="1 2">
    <name type="scientific">Albula goreensis</name>
    <dbReference type="NCBI Taxonomy" id="1534307"/>
    <lineage>
        <taxon>Eukaryota</taxon>
        <taxon>Metazoa</taxon>
        <taxon>Chordata</taxon>
        <taxon>Craniata</taxon>
        <taxon>Vertebrata</taxon>
        <taxon>Euteleostomi</taxon>
        <taxon>Actinopterygii</taxon>
        <taxon>Neopterygii</taxon>
        <taxon>Teleostei</taxon>
        <taxon>Albuliformes</taxon>
        <taxon>Albulidae</taxon>
        <taxon>Albula</taxon>
    </lineage>
</organism>
<evidence type="ECO:0000313" key="2">
    <source>
        <dbReference type="Proteomes" id="UP000829720"/>
    </source>
</evidence>
<reference evidence="1" key="1">
    <citation type="submission" date="2021-01" db="EMBL/GenBank/DDBJ databases">
        <authorList>
            <person name="Zahm M."/>
            <person name="Roques C."/>
            <person name="Cabau C."/>
            <person name="Klopp C."/>
            <person name="Donnadieu C."/>
            <person name="Jouanno E."/>
            <person name="Lampietro C."/>
            <person name="Louis A."/>
            <person name="Herpin A."/>
            <person name="Echchiki A."/>
            <person name="Berthelot C."/>
            <person name="Parey E."/>
            <person name="Roest-Crollius H."/>
            <person name="Braasch I."/>
            <person name="Postlethwait J."/>
            <person name="Bobe J."/>
            <person name="Montfort J."/>
            <person name="Bouchez O."/>
            <person name="Begum T."/>
            <person name="Mejri S."/>
            <person name="Adams A."/>
            <person name="Chen W.-J."/>
            <person name="Guiguen Y."/>
        </authorList>
    </citation>
    <scope>NUCLEOTIDE SEQUENCE</scope>
    <source>
        <tissue evidence="1">Blood</tissue>
    </source>
</reference>
<proteinExistence type="predicted"/>
<evidence type="ECO:0000313" key="1">
    <source>
        <dbReference type="EMBL" id="KAI1896929.1"/>
    </source>
</evidence>
<dbReference type="EMBL" id="JAERUA010000008">
    <property type="protein sequence ID" value="KAI1896929.1"/>
    <property type="molecule type" value="Genomic_DNA"/>
</dbReference>
<name>A0A8T3DHE3_9TELE</name>
<gene>
    <name evidence="1" type="ORF">AGOR_G00099940</name>
</gene>
<dbReference type="Proteomes" id="UP000829720">
    <property type="component" value="Unassembled WGS sequence"/>
</dbReference>
<accession>A0A8T3DHE3</accession>
<dbReference type="AlphaFoldDB" id="A0A8T3DHE3"/>
<protein>
    <submittedName>
        <fullName evidence="1">Uncharacterized protein</fullName>
    </submittedName>
</protein>